<evidence type="ECO:0000256" key="2">
    <source>
        <dbReference type="SAM" id="Phobius"/>
    </source>
</evidence>
<feature type="transmembrane region" description="Helical" evidence="2">
    <location>
        <begin position="6"/>
        <end position="24"/>
    </location>
</feature>
<feature type="transmembrane region" description="Helical" evidence="2">
    <location>
        <begin position="88"/>
        <end position="106"/>
    </location>
</feature>
<reference evidence="4" key="1">
    <citation type="journal article" date="2017" name="Nature">
        <title>The genome of Chenopodium quinoa.</title>
        <authorList>
            <person name="Jarvis D.E."/>
            <person name="Ho Y.S."/>
            <person name="Lightfoot D.J."/>
            <person name="Schmoeckel S.M."/>
            <person name="Li B."/>
            <person name="Borm T.J.A."/>
            <person name="Ohyanagi H."/>
            <person name="Mineta K."/>
            <person name="Michell C.T."/>
            <person name="Saber N."/>
            <person name="Kharbatia N.M."/>
            <person name="Rupper R.R."/>
            <person name="Sharp A.R."/>
            <person name="Dally N."/>
            <person name="Boughton B.A."/>
            <person name="Woo Y.H."/>
            <person name="Gao G."/>
            <person name="Schijlen E.G.W.M."/>
            <person name="Guo X."/>
            <person name="Momin A.A."/>
            <person name="Negrao S."/>
            <person name="Al-Babili S."/>
            <person name="Gehring C."/>
            <person name="Roessner U."/>
            <person name="Jung C."/>
            <person name="Murphy K."/>
            <person name="Arold S.T."/>
            <person name="Gojobori T."/>
            <person name="van der Linden C.G."/>
            <person name="van Loo E.N."/>
            <person name="Jellen E.N."/>
            <person name="Maughan P.J."/>
            <person name="Tester M."/>
        </authorList>
    </citation>
    <scope>NUCLEOTIDE SEQUENCE [LARGE SCALE GENOMIC DNA]</scope>
    <source>
        <strain evidence="4">cv. PI 614886</strain>
    </source>
</reference>
<feature type="domain" description="PLAT" evidence="3">
    <location>
        <begin position="109"/>
        <end position="235"/>
    </location>
</feature>
<keyword evidence="2" id="KW-1133">Transmembrane helix</keyword>
<dbReference type="PANTHER" id="PTHR31718">
    <property type="entry name" value="PLAT DOMAIN-CONTAINING PROTEIN"/>
    <property type="match status" value="1"/>
</dbReference>
<dbReference type="Pfam" id="PF01477">
    <property type="entry name" value="PLAT"/>
    <property type="match status" value="1"/>
</dbReference>
<evidence type="ECO:0000313" key="5">
    <source>
        <dbReference type="Proteomes" id="UP000596660"/>
    </source>
</evidence>
<protein>
    <recommendedName>
        <fullName evidence="3">PLAT domain-containing protein</fullName>
    </recommendedName>
</protein>
<dbReference type="InterPro" id="IPR036392">
    <property type="entry name" value="PLAT/LH2_dom_sf"/>
</dbReference>
<dbReference type="PROSITE" id="PS50095">
    <property type="entry name" value="PLAT"/>
    <property type="match status" value="1"/>
</dbReference>
<dbReference type="Gramene" id="AUR62028594-RA">
    <property type="protein sequence ID" value="AUR62028594-RA:cds"/>
    <property type="gene ID" value="AUR62028594"/>
</dbReference>
<evidence type="ECO:0000256" key="1">
    <source>
        <dbReference type="PROSITE-ProRule" id="PRU00152"/>
    </source>
</evidence>
<dbReference type="PANTHER" id="PTHR31718:SF60">
    <property type="entry name" value="LIPOXYGENASE HOMOLOGY DOMAIN-CONTAINING PROTEIN 1"/>
    <property type="match status" value="1"/>
</dbReference>
<keyword evidence="2" id="KW-0812">Transmembrane</keyword>
<accession>A0A803MFK0</accession>
<dbReference type="EnsemblPlants" id="AUR62028594-RA">
    <property type="protein sequence ID" value="AUR62028594-RA:cds"/>
    <property type="gene ID" value="AUR62028594"/>
</dbReference>
<reference evidence="4" key="2">
    <citation type="submission" date="2021-03" db="UniProtKB">
        <authorList>
            <consortium name="EnsemblPlants"/>
        </authorList>
    </citation>
    <scope>IDENTIFICATION</scope>
</reference>
<keyword evidence="2" id="KW-0472">Membrane</keyword>
<dbReference type="SUPFAM" id="SSF111388">
    <property type="entry name" value="Pollen allergen ole e 6"/>
    <property type="match status" value="1"/>
</dbReference>
<sequence>MAANKFVAMFMMCMIVAAAMNLVVEAGDPNGAGTEVYKKCFADCQNSCQGGETHCEMSCDEKCDEEETRESRNSEKARKSLIGMAKGTYILSILIVFFFSLAIVAHSSCTYNVKLKTGNVERAGTDARILLRLYDKNGNSIDAPSLRRYRDGPDSRDYFEKGQLDKFKIPGRCLKICKMELSHNNGGDHPGWYVDYLEVTVVNDQTGKSSAVKRFNIKRWLAKDAPPYYSTSVVKGKC</sequence>
<dbReference type="Proteomes" id="UP000596660">
    <property type="component" value="Unplaced"/>
</dbReference>
<dbReference type="Gene3D" id="1.10.287.720">
    <property type="entry name" value="Pollen allergen ole e 6"/>
    <property type="match status" value="1"/>
</dbReference>
<dbReference type="InterPro" id="IPR001024">
    <property type="entry name" value="PLAT/LH2_dom"/>
</dbReference>
<evidence type="ECO:0000259" key="3">
    <source>
        <dbReference type="PROSITE" id="PS50095"/>
    </source>
</evidence>
<dbReference type="InterPro" id="IPR036466">
    <property type="entry name" value="Pollen_allergen_ole-e-6_sf"/>
</dbReference>
<keyword evidence="5" id="KW-1185">Reference proteome</keyword>
<organism evidence="4 5">
    <name type="scientific">Chenopodium quinoa</name>
    <name type="common">Quinoa</name>
    <dbReference type="NCBI Taxonomy" id="63459"/>
    <lineage>
        <taxon>Eukaryota</taxon>
        <taxon>Viridiplantae</taxon>
        <taxon>Streptophyta</taxon>
        <taxon>Embryophyta</taxon>
        <taxon>Tracheophyta</taxon>
        <taxon>Spermatophyta</taxon>
        <taxon>Magnoliopsida</taxon>
        <taxon>eudicotyledons</taxon>
        <taxon>Gunneridae</taxon>
        <taxon>Pentapetalae</taxon>
        <taxon>Caryophyllales</taxon>
        <taxon>Chenopodiaceae</taxon>
        <taxon>Chenopodioideae</taxon>
        <taxon>Atripliceae</taxon>
        <taxon>Chenopodium</taxon>
    </lineage>
</organism>
<dbReference type="Gene3D" id="2.60.60.20">
    <property type="entry name" value="PLAT/LH2 domain"/>
    <property type="match status" value="1"/>
</dbReference>
<proteinExistence type="predicted"/>
<evidence type="ECO:0000313" key="4">
    <source>
        <dbReference type="EnsemblPlants" id="AUR62028594-RA:cds"/>
    </source>
</evidence>
<dbReference type="SUPFAM" id="SSF49723">
    <property type="entry name" value="Lipase/lipooxygenase domain (PLAT/LH2 domain)"/>
    <property type="match status" value="1"/>
</dbReference>
<name>A0A803MFK0_CHEQI</name>
<dbReference type="AlphaFoldDB" id="A0A803MFK0"/>
<comment type="caution">
    <text evidence="1">Lacks conserved residue(s) required for the propagation of feature annotation.</text>
</comment>